<keyword evidence="2" id="KW-1185">Reference proteome</keyword>
<evidence type="ECO:0000313" key="2">
    <source>
        <dbReference type="Proteomes" id="UP000811255"/>
    </source>
</evidence>
<reference evidence="1 2" key="1">
    <citation type="submission" date="2021-05" db="EMBL/GenBank/DDBJ databases">
        <title>Croceibacterium sp. LX-88 genome sequence.</title>
        <authorList>
            <person name="Luo X."/>
        </authorList>
    </citation>
    <scope>NUCLEOTIDE SEQUENCE [LARGE SCALE GENOMIC DNA]</scope>
    <source>
        <strain evidence="1 2">LX-88</strain>
    </source>
</reference>
<dbReference type="Proteomes" id="UP000811255">
    <property type="component" value="Unassembled WGS sequence"/>
</dbReference>
<name>A0ABS5W3W6_9SPHN</name>
<organism evidence="1 2">
    <name type="scientific">Croceibacterium selenioxidans</name>
    <dbReference type="NCBI Taxonomy" id="2838833"/>
    <lineage>
        <taxon>Bacteria</taxon>
        <taxon>Pseudomonadati</taxon>
        <taxon>Pseudomonadota</taxon>
        <taxon>Alphaproteobacteria</taxon>
        <taxon>Sphingomonadales</taxon>
        <taxon>Erythrobacteraceae</taxon>
        <taxon>Croceibacterium</taxon>
    </lineage>
</organism>
<sequence>MLAVIVVGTLRALKSIIIHVVRREALAADVRQIWLHYAGWIVLALEFALASDLIGTIIDPTWDDIGQLAAIGAIRTALAWFLSKDIEEFSQDPKPETREA</sequence>
<evidence type="ECO:0000313" key="1">
    <source>
        <dbReference type="EMBL" id="MBT2134374.1"/>
    </source>
</evidence>
<gene>
    <name evidence="1" type="ORF">KK137_08525</name>
</gene>
<proteinExistence type="predicted"/>
<dbReference type="Pfam" id="PF07784">
    <property type="entry name" value="DUF1622"/>
    <property type="match status" value="1"/>
</dbReference>
<dbReference type="PANTHER" id="PTHR38468">
    <property type="entry name" value="SLL0939 PROTEIN"/>
    <property type="match status" value="1"/>
</dbReference>
<dbReference type="EMBL" id="JAHFVK010000001">
    <property type="protein sequence ID" value="MBT2134374.1"/>
    <property type="molecule type" value="Genomic_DNA"/>
</dbReference>
<protein>
    <submittedName>
        <fullName evidence="1">DUF1622 domain-containing protein</fullName>
    </submittedName>
</protein>
<comment type="caution">
    <text evidence="1">The sequence shown here is derived from an EMBL/GenBank/DDBJ whole genome shotgun (WGS) entry which is preliminary data.</text>
</comment>
<dbReference type="InterPro" id="IPR012427">
    <property type="entry name" value="DUF1622"/>
</dbReference>
<accession>A0ABS5W3W6</accession>
<dbReference type="PANTHER" id="PTHR38468:SF1">
    <property type="entry name" value="SLL0939 PROTEIN"/>
    <property type="match status" value="1"/>
</dbReference>